<comment type="caution">
    <text evidence="2">The sequence shown here is derived from an EMBL/GenBank/DDBJ whole genome shotgun (WGS) entry which is preliminary data.</text>
</comment>
<name>A0A9X0WKJ0_9GAMM</name>
<dbReference type="CDD" id="cd03465">
    <property type="entry name" value="URO-D_like"/>
    <property type="match status" value="1"/>
</dbReference>
<dbReference type="InterPro" id="IPR052024">
    <property type="entry name" value="Methanogen_methyltrans"/>
</dbReference>
<dbReference type="GO" id="GO:0006779">
    <property type="term" value="P:porphyrin-containing compound biosynthetic process"/>
    <property type="evidence" value="ECO:0007669"/>
    <property type="project" value="InterPro"/>
</dbReference>
<dbReference type="GO" id="GO:0004853">
    <property type="term" value="F:uroporphyrinogen decarboxylase activity"/>
    <property type="evidence" value="ECO:0007669"/>
    <property type="project" value="InterPro"/>
</dbReference>
<keyword evidence="3" id="KW-1185">Reference proteome</keyword>
<dbReference type="AlphaFoldDB" id="A0A9X0WKJ0"/>
<dbReference type="EMBL" id="NRSD01000024">
    <property type="protein sequence ID" value="MBK1646409.1"/>
    <property type="molecule type" value="Genomic_DNA"/>
</dbReference>
<sequence>MRVPMTSLERVLTTLSQREPDRVPLFLLLTMHGARELGLSIESYFSRPEYVVEGQLRLRGKYRNDCFYPFFHAAIELEAWGGEVLYTEDGPPNAGPPIITDPKQILALTPPRVSDSPGLLKVLEAIRGLKDRGGDEVPIIAVVMSPFSLPIMQLGFNAYFDLMFERPELFARLLALNQAFCRDWANAQLAAGATAICYFDPMSSPTIVTPGEFRKSALPIARQTIAGIKGPVAMHFASGRCEAIFDDLPQTGAAVIGVSVLDDLAALKQRAAGRLTLLGNLNGIAMRRWTTAQAEAEVKAAIAAAGSGGGFILSDNHGEIPYQVPDETLLVIADAVQRWGTYPLKVGDAPLDPASHS</sequence>
<keyword evidence="2" id="KW-0808">Transferase</keyword>
<proteinExistence type="predicted"/>
<dbReference type="Proteomes" id="UP001138802">
    <property type="component" value="Unassembled WGS sequence"/>
</dbReference>
<reference evidence="2 3" key="1">
    <citation type="journal article" date="2020" name="Microorganisms">
        <title>Osmotic Adaptation and Compatible Solute Biosynthesis of Phototrophic Bacteria as Revealed from Genome Analyses.</title>
        <authorList>
            <person name="Imhoff J.F."/>
            <person name="Rahn T."/>
            <person name="Kunzel S."/>
            <person name="Keller A."/>
            <person name="Neulinger S.C."/>
        </authorList>
    </citation>
    <scope>NUCLEOTIDE SEQUENCE [LARGE SCALE GENOMIC DNA]</scope>
    <source>
        <strain evidence="2 3">DSM 21303</strain>
    </source>
</reference>
<dbReference type="PANTHER" id="PTHR47099">
    <property type="entry name" value="METHYLCOBAMIDE:COM METHYLTRANSFERASE MTBA"/>
    <property type="match status" value="1"/>
</dbReference>
<feature type="domain" description="Uroporphyrinogen decarboxylase (URO-D)" evidence="1">
    <location>
        <begin position="7"/>
        <end position="339"/>
    </location>
</feature>
<protein>
    <submittedName>
        <fullName evidence="2">Methylcobamide--CoM methyltransferase MtbA</fullName>
    </submittedName>
</protein>
<accession>A0A9X0WKJ0</accession>
<dbReference type="GO" id="GO:0032259">
    <property type="term" value="P:methylation"/>
    <property type="evidence" value="ECO:0007669"/>
    <property type="project" value="UniProtKB-KW"/>
</dbReference>
<dbReference type="SUPFAM" id="SSF51726">
    <property type="entry name" value="UROD/MetE-like"/>
    <property type="match status" value="1"/>
</dbReference>
<keyword evidence="2" id="KW-0489">Methyltransferase</keyword>
<dbReference type="InterPro" id="IPR000257">
    <property type="entry name" value="Uroporphyrinogen_deCOase"/>
</dbReference>
<organism evidence="2 3">
    <name type="scientific">Thiocapsa imhoffii</name>
    <dbReference type="NCBI Taxonomy" id="382777"/>
    <lineage>
        <taxon>Bacteria</taxon>
        <taxon>Pseudomonadati</taxon>
        <taxon>Pseudomonadota</taxon>
        <taxon>Gammaproteobacteria</taxon>
        <taxon>Chromatiales</taxon>
        <taxon>Chromatiaceae</taxon>
        <taxon>Thiocapsa</taxon>
    </lineage>
</organism>
<evidence type="ECO:0000259" key="1">
    <source>
        <dbReference type="Pfam" id="PF01208"/>
    </source>
</evidence>
<evidence type="ECO:0000313" key="3">
    <source>
        <dbReference type="Proteomes" id="UP001138802"/>
    </source>
</evidence>
<dbReference type="Pfam" id="PF01208">
    <property type="entry name" value="URO-D"/>
    <property type="match status" value="1"/>
</dbReference>
<dbReference type="Gene3D" id="3.20.20.210">
    <property type="match status" value="1"/>
</dbReference>
<dbReference type="PANTHER" id="PTHR47099:SF1">
    <property type="entry name" value="METHYLCOBAMIDE:COM METHYLTRANSFERASE MTBA"/>
    <property type="match status" value="1"/>
</dbReference>
<dbReference type="InterPro" id="IPR038071">
    <property type="entry name" value="UROD/MetE-like_sf"/>
</dbReference>
<dbReference type="GO" id="GO:0008168">
    <property type="term" value="F:methyltransferase activity"/>
    <property type="evidence" value="ECO:0007669"/>
    <property type="project" value="UniProtKB-KW"/>
</dbReference>
<gene>
    <name evidence="2" type="ORF">CKO25_17505</name>
</gene>
<evidence type="ECO:0000313" key="2">
    <source>
        <dbReference type="EMBL" id="MBK1646409.1"/>
    </source>
</evidence>
<dbReference type="RefSeq" id="WP_200389221.1">
    <property type="nucleotide sequence ID" value="NZ_NRSD01000024.1"/>
</dbReference>